<dbReference type="Gene3D" id="3.10.180.10">
    <property type="entry name" value="2,3-Dihydroxybiphenyl 1,2-Dioxygenase, domain 1"/>
    <property type="match status" value="2"/>
</dbReference>
<proteinExistence type="predicted"/>
<dbReference type="Pfam" id="PF00903">
    <property type="entry name" value="Glyoxalase"/>
    <property type="match status" value="2"/>
</dbReference>
<comment type="caution">
    <text evidence="2">The sequence shown here is derived from an EMBL/GenBank/DDBJ whole genome shotgun (WGS) entry which is preliminary data.</text>
</comment>
<dbReference type="EMBL" id="PEBD01000002">
    <property type="protein sequence ID" value="PHV69071.1"/>
    <property type="molecule type" value="Genomic_DNA"/>
</dbReference>
<sequence>MTPTGSITAMGYIALRTTDLAASTKLAADVFGLKTVDNSSTKSYLAASNTHHELVYMSSDANGVDHIGLVAASVDDLMAIQEKVRRGGWKIVAEQPIEDHIDQGFAFVGPAGFTWHIYTGMAILDQRDGGIGPDRYGHINLKVKDSIAMTKFLIEVFDFRVSDRIGDDFAFFLRCNPEHHGIAVVKAPEEEPSMHHHAWQAQSIVDLGHLADRLNNAGSRLFWGPVRHGAGHNIAAYFVEPGAGLVELYTDMEMIYDKERDAIIWDFDDPGWLSQWDGLSPETMLSYGIPPVQR</sequence>
<dbReference type="RefSeq" id="WP_099380937.1">
    <property type="nucleotide sequence ID" value="NZ_PEBD01000002.1"/>
</dbReference>
<accession>A0A2G3PTI3</accession>
<dbReference type="AlphaFoldDB" id="A0A2G3PTI3"/>
<dbReference type="InterPro" id="IPR029068">
    <property type="entry name" value="Glyas_Bleomycin-R_OHBP_Dase"/>
</dbReference>
<gene>
    <name evidence="2" type="ORF">CSW57_00085</name>
</gene>
<protein>
    <recommendedName>
        <fullName evidence="1">VOC domain-containing protein</fullName>
    </recommendedName>
</protein>
<dbReference type="Proteomes" id="UP000225108">
    <property type="component" value="Unassembled WGS sequence"/>
</dbReference>
<evidence type="ECO:0000313" key="3">
    <source>
        <dbReference type="Proteomes" id="UP000225108"/>
    </source>
</evidence>
<dbReference type="InterPro" id="IPR004360">
    <property type="entry name" value="Glyas_Fos-R_dOase_dom"/>
</dbReference>
<organism evidence="2 3">
    <name type="scientific">Williamsia marianensis</name>
    <dbReference type="NCBI Taxonomy" id="85044"/>
    <lineage>
        <taxon>Bacteria</taxon>
        <taxon>Bacillati</taxon>
        <taxon>Actinomycetota</taxon>
        <taxon>Actinomycetes</taxon>
        <taxon>Mycobacteriales</taxon>
        <taxon>Nocardiaceae</taxon>
        <taxon>Williamsia</taxon>
    </lineage>
</organism>
<feature type="domain" description="VOC" evidence="1">
    <location>
        <begin position="9"/>
        <end position="120"/>
    </location>
</feature>
<dbReference type="InterPro" id="IPR037523">
    <property type="entry name" value="VOC_core"/>
</dbReference>
<evidence type="ECO:0000259" key="1">
    <source>
        <dbReference type="PROSITE" id="PS51819"/>
    </source>
</evidence>
<name>A0A2G3PTI3_WILMA</name>
<feature type="domain" description="VOC" evidence="1">
    <location>
        <begin position="135"/>
        <end position="251"/>
    </location>
</feature>
<dbReference type="PROSITE" id="PS51819">
    <property type="entry name" value="VOC"/>
    <property type="match status" value="2"/>
</dbReference>
<dbReference type="SUPFAM" id="SSF54593">
    <property type="entry name" value="Glyoxalase/Bleomycin resistance protein/Dihydroxybiphenyl dioxygenase"/>
    <property type="match status" value="1"/>
</dbReference>
<reference evidence="2 3" key="1">
    <citation type="submission" date="2017-10" db="EMBL/GenBank/DDBJ databases">
        <title>The draft genome sequence of Williamsia sp. BULT 1.1 isolated from the semi-arid grassland soils from South Africa.</title>
        <authorList>
            <person name="Kabwe M.H."/>
            <person name="Govender N."/>
            <person name="Mutseka Lunga P."/>
            <person name="Vikram S."/>
            <person name="Makhalanyane T.P."/>
        </authorList>
    </citation>
    <scope>NUCLEOTIDE SEQUENCE [LARGE SCALE GENOMIC DNA]</scope>
    <source>
        <strain evidence="2 3">BULT 1.1</strain>
    </source>
</reference>
<evidence type="ECO:0000313" key="2">
    <source>
        <dbReference type="EMBL" id="PHV69071.1"/>
    </source>
</evidence>